<comment type="function">
    <text evidence="6">DNA repair enzyme that is part of the base excision repair (BER) pathway; protects from oxidative damage by removing the major product of DNA oxidation, 8-oxoguanine (GO), from single- and double-stranded DNA substrates.</text>
</comment>
<dbReference type="PIRSF" id="PIRSF008955">
    <property type="entry name" value="AGOG"/>
    <property type="match status" value="1"/>
</dbReference>
<name>F6BEL8_METIK</name>
<sequence>MNKGKIDKCKEKIEELKSILKELGIDTAKELEENVDLQYLYLKNLQKNLKDDELFIKLVILNALVSYQLSSTGELWWKEFSNYWSEIEIKDDIFKEYKDFLVNCKGNRRLLNAKMKRIDKIEPFLKNLGIGDIKKYYKNMNVFRNHLANQLKTKKESKTIVFTVKMFGYASRISFNKFIPYPMEIEIPKDSRIEKYTRKFTNEEPIKFWKKIGREINLPPLHIDSILWPVLGKSHEVRELLKKHCKKSDLIFKLVEL</sequence>
<evidence type="ECO:0000256" key="7">
    <source>
        <dbReference type="SAM" id="Coils"/>
    </source>
</evidence>
<comment type="domain">
    <text evidence="6">Contains two alpha-helical subdomains, with the 8-oxoguanine binding site located in a cleft at their interface. Contains a helix-hairpin-helix (HhH) structural motif and a Gly/Pro-rich sequence followed by a conserved Asp (HhH-GPD motif).</text>
</comment>
<comment type="catalytic activity">
    <reaction evidence="6">
        <text>2'-deoxyribonucleotide-(2'-deoxyribose 5'-phosphate)-2'-deoxyribonucleotide-DNA = a 3'-end 2'-deoxyribonucleotide-(2,3-dehydro-2,3-deoxyribose 5'-phosphate)-DNA + a 5'-end 5'-phospho-2'-deoxyribonucleoside-DNA + H(+)</text>
        <dbReference type="Rhea" id="RHEA:66592"/>
        <dbReference type="Rhea" id="RHEA-COMP:13180"/>
        <dbReference type="Rhea" id="RHEA-COMP:16897"/>
        <dbReference type="Rhea" id="RHEA-COMP:17067"/>
        <dbReference type="ChEBI" id="CHEBI:15378"/>
        <dbReference type="ChEBI" id="CHEBI:136412"/>
        <dbReference type="ChEBI" id="CHEBI:157695"/>
        <dbReference type="ChEBI" id="CHEBI:167181"/>
        <dbReference type="EC" id="4.2.99.18"/>
    </reaction>
</comment>
<keyword evidence="9" id="KW-1185">Reference proteome</keyword>
<dbReference type="GO" id="GO:0000702">
    <property type="term" value="F:oxidized base lesion DNA N-glycosylase activity"/>
    <property type="evidence" value="ECO:0007669"/>
    <property type="project" value="UniProtKB-UniRule"/>
</dbReference>
<dbReference type="Pfam" id="PF09171">
    <property type="entry name" value="AGOG"/>
    <property type="match status" value="1"/>
</dbReference>
<feature type="coiled-coil region" evidence="7">
    <location>
        <begin position="6"/>
        <end position="48"/>
    </location>
</feature>
<dbReference type="InterPro" id="IPR015254">
    <property type="entry name" value="AGOG-like"/>
</dbReference>
<dbReference type="GO" id="GO:0006284">
    <property type="term" value="P:base-excision repair"/>
    <property type="evidence" value="ECO:0007669"/>
    <property type="project" value="UniProtKB-UniRule"/>
</dbReference>
<feature type="active site" description="Schiff-base intermediate with DNA" evidence="6">
    <location>
        <position position="158"/>
    </location>
</feature>
<keyword evidence="3 6" id="KW-0378">Hydrolase</keyword>
<dbReference type="GeneID" id="10644141"/>
<dbReference type="EC" id="3.2.2.-" evidence="6"/>
<evidence type="ECO:0000313" key="8">
    <source>
        <dbReference type="EMBL" id="AEF96815.1"/>
    </source>
</evidence>
<feature type="binding site" evidence="6">
    <location>
        <position position="162"/>
    </location>
    <ligand>
        <name>8-oxoguanine</name>
        <dbReference type="ChEBI" id="CHEBI:52617"/>
    </ligand>
</feature>
<dbReference type="SMR" id="F6BEL8"/>
<reference evidence="8 9" key="1">
    <citation type="submission" date="2011-05" db="EMBL/GenBank/DDBJ databases">
        <title>Complete sequence of Methanotorris igneus Kol 5.</title>
        <authorList>
            <consortium name="US DOE Joint Genome Institute"/>
            <person name="Lucas S."/>
            <person name="Han J."/>
            <person name="Lapidus A."/>
            <person name="Cheng J.-F."/>
            <person name="Goodwin L."/>
            <person name="Pitluck S."/>
            <person name="Peters L."/>
            <person name="Mikhailova N."/>
            <person name="Chertkov O."/>
            <person name="Han C."/>
            <person name="Tapia R."/>
            <person name="Land M."/>
            <person name="Hauser L."/>
            <person name="Kyrpides N."/>
            <person name="Ivanova N."/>
            <person name="Pagani I."/>
            <person name="Sieprawska-Lupa M."/>
            <person name="Whitman W."/>
            <person name="Woyke T."/>
        </authorList>
    </citation>
    <scope>NUCLEOTIDE SEQUENCE [LARGE SCALE GENOMIC DNA]</scope>
    <source>
        <strain evidence="9">DSM 5666 / JCM 11834 / Kol 5</strain>
    </source>
</reference>
<dbReference type="EC" id="4.2.99.18" evidence="6"/>
<dbReference type="Proteomes" id="UP000009227">
    <property type="component" value="Chromosome"/>
</dbReference>
<evidence type="ECO:0000256" key="6">
    <source>
        <dbReference type="HAMAP-Rule" id="MF_01168"/>
    </source>
</evidence>
<evidence type="ECO:0000256" key="2">
    <source>
        <dbReference type="ARBA" id="ARBA00022769"/>
    </source>
</evidence>
<dbReference type="InterPro" id="IPR016544">
    <property type="entry name" value="AGOG"/>
</dbReference>
<evidence type="ECO:0000256" key="5">
    <source>
        <dbReference type="ARBA" id="ARBA00023239"/>
    </source>
</evidence>
<dbReference type="EMBL" id="CP002737">
    <property type="protein sequence ID" value="AEF96815.1"/>
    <property type="molecule type" value="Genomic_DNA"/>
</dbReference>
<feature type="binding site" evidence="6">
    <location>
        <position position="188"/>
    </location>
    <ligand>
        <name>8-oxoguanine</name>
        <dbReference type="ChEBI" id="CHEBI:52617"/>
    </ligand>
</feature>
<feature type="active site" evidence="6">
    <location>
        <position position="190"/>
    </location>
</feature>
<dbReference type="RefSeq" id="WP_013799413.1">
    <property type="nucleotide sequence ID" value="NC_015562.1"/>
</dbReference>
<comment type="similarity">
    <text evidence="6">Belongs to the archaeal N-glycosylase/DNA lyase (AGOG) family.</text>
</comment>
<dbReference type="Gene3D" id="1.10.340.30">
    <property type="entry name" value="Hypothetical protein, domain 2"/>
    <property type="match status" value="1"/>
</dbReference>
<evidence type="ECO:0000256" key="3">
    <source>
        <dbReference type="ARBA" id="ARBA00022801"/>
    </source>
</evidence>
<evidence type="ECO:0000313" key="9">
    <source>
        <dbReference type="Proteomes" id="UP000009227"/>
    </source>
</evidence>
<dbReference type="NCBIfam" id="NF009785">
    <property type="entry name" value="PRK13280.1-2"/>
    <property type="match status" value="1"/>
</dbReference>
<comment type="caution">
    <text evidence="6">Lacks conserved residue(s) required for the propagation of feature annotation.</text>
</comment>
<feature type="binding site" evidence="6">
    <location>
        <position position="228"/>
    </location>
    <ligand>
        <name>8-oxoguanine</name>
        <dbReference type="ChEBI" id="CHEBI:52617"/>
    </ligand>
</feature>
<feature type="binding site" evidence="6">
    <location>
        <position position="77"/>
    </location>
    <ligand>
        <name>8-oxoguanine</name>
        <dbReference type="ChEBI" id="CHEBI:52617"/>
    </ligand>
</feature>
<dbReference type="GO" id="GO:0140078">
    <property type="term" value="F:class I DNA-(apurinic or apyrimidinic site) endonuclease activity"/>
    <property type="evidence" value="ECO:0007669"/>
    <property type="project" value="UniProtKB-EC"/>
</dbReference>
<feature type="binding site" evidence="6">
    <location>
        <position position="66"/>
    </location>
    <ligand>
        <name>8-oxoguanine</name>
        <dbReference type="ChEBI" id="CHEBI:52617"/>
    </ligand>
</feature>
<keyword evidence="5 6" id="KW-0456">Lyase</keyword>
<evidence type="ECO:0000256" key="1">
    <source>
        <dbReference type="ARBA" id="ARBA00022763"/>
    </source>
</evidence>
<protein>
    <recommendedName>
        <fullName evidence="6">N-glycosylase/DNA lyase</fullName>
    </recommendedName>
    <alternativeName>
        <fullName evidence="6">8-oxoguanine DNA glycosylase</fullName>
        <ecNumber evidence="6">3.2.2.-</ecNumber>
    </alternativeName>
    <alternativeName>
        <fullName evidence="6">AGOG</fullName>
    </alternativeName>
    <alternativeName>
        <fullName evidence="6">DNA-(apurinic or apyrimidinic site) lyase</fullName>
        <shortName evidence="6">AP lyase</shortName>
        <ecNumber evidence="6">4.2.99.18</ecNumber>
    </alternativeName>
</protein>
<proteinExistence type="inferred from homology"/>
<dbReference type="AlphaFoldDB" id="F6BEL8"/>
<organism evidence="9">
    <name type="scientific">Methanotorris igneus (strain DSM 5666 / JCM 11834 / Kol 5)</name>
    <dbReference type="NCBI Taxonomy" id="880724"/>
    <lineage>
        <taxon>Archaea</taxon>
        <taxon>Methanobacteriati</taxon>
        <taxon>Methanobacteriota</taxon>
        <taxon>Methanomada group</taxon>
        <taxon>Methanococci</taxon>
        <taxon>Methanococcales</taxon>
        <taxon>Methanocaldococcaceae</taxon>
        <taxon>Methanotorris</taxon>
    </lineage>
</organism>
<keyword evidence="7" id="KW-0175">Coiled coil</keyword>
<gene>
    <name evidence="8" type="ordered locus">Metig_1278</name>
</gene>
<dbReference type="NCBIfam" id="NF009786">
    <property type="entry name" value="PRK13280.1-5"/>
    <property type="match status" value="1"/>
</dbReference>
<dbReference type="HOGENOM" id="CLU_085935_0_0_2"/>
<keyword evidence="1 6" id="KW-0227">DNA damage</keyword>
<accession>F6BEL8</accession>
<dbReference type="KEGG" id="mig:Metig_1278"/>
<keyword evidence="2 6" id="KW-0228">DNA excision</keyword>
<feature type="binding site" evidence="6">
    <location>
        <position position="224"/>
    </location>
    <ligand>
        <name>8-oxoguanine</name>
        <dbReference type="ChEBI" id="CHEBI:52617"/>
    </ligand>
</feature>
<dbReference type="SUPFAM" id="SSF48150">
    <property type="entry name" value="DNA-glycosylase"/>
    <property type="match status" value="1"/>
</dbReference>
<feature type="binding site" evidence="6">
    <location>
        <position position="38"/>
    </location>
    <ligand>
        <name>8-oxoguanine</name>
        <dbReference type="ChEBI" id="CHEBI:52617"/>
    </ligand>
</feature>
<dbReference type="InterPro" id="IPR011257">
    <property type="entry name" value="DNA_glycosylase"/>
</dbReference>
<evidence type="ECO:0000256" key="4">
    <source>
        <dbReference type="ARBA" id="ARBA00023204"/>
    </source>
</evidence>
<dbReference type="HAMAP" id="MF_01168">
    <property type="entry name" value="AGOG"/>
    <property type="match status" value="1"/>
</dbReference>
<keyword evidence="4 6" id="KW-0234">DNA repair</keyword>